<dbReference type="AlphaFoldDB" id="A0A5N5SLN0"/>
<dbReference type="OrthoDB" id="9940972at2759"/>
<keyword evidence="3" id="KW-0649">Protein kinase inhibitor</keyword>
<evidence type="ECO:0000256" key="6">
    <source>
        <dbReference type="SAM" id="MobiDB-lite"/>
    </source>
</evidence>
<feature type="domain" description="Cyclin-dependent kinase inhibitor" evidence="7">
    <location>
        <begin position="91"/>
        <end position="137"/>
    </location>
</feature>
<name>A0A5N5SLN0_9CRUS</name>
<feature type="compositionally biased region" description="Low complexity" evidence="6">
    <location>
        <begin position="255"/>
        <end position="287"/>
    </location>
</feature>
<feature type="compositionally biased region" description="Low complexity" evidence="6">
    <location>
        <begin position="43"/>
        <end position="58"/>
    </location>
</feature>
<dbReference type="InterPro" id="IPR003175">
    <property type="entry name" value="CDI_dom"/>
</dbReference>
<sequence>MPIEPEENKDVPPTETRRQGQGPPPPGGGSDDASVSEERPQESSKSPPDSSSTSSSPESDLDLGGRCRNKELRLRLSPESVMTAKRCLWDVDRKEVDESLTRELKRIRQEESVVKSKKWNFDFEKEVPTKGAWHWEKAEEPPDFYKTKIYPSKRSGESRVSPYEKPPKRRSLEAVSSSRAESTSSDMTASSSSTSSASSLSSHLVSTSSSELSVLASKISSISSTTKDCEKSSPVVQMASESSDIFEGKEKSSKDSLSLVVASSSSVGSSSSFSSSSSGGDRSTTTLPSPKTSRARQEK</sequence>
<feature type="compositionally biased region" description="Basic and acidic residues" evidence="6">
    <location>
        <begin position="1"/>
        <end position="18"/>
    </location>
</feature>
<dbReference type="GO" id="GO:0051726">
    <property type="term" value="P:regulation of cell cycle"/>
    <property type="evidence" value="ECO:0007669"/>
    <property type="project" value="InterPro"/>
</dbReference>
<dbReference type="PANTHER" id="PTHR10265">
    <property type="entry name" value="CYCLIN-DEPENDENT KINASE INHIBITOR 1"/>
    <property type="match status" value="1"/>
</dbReference>
<dbReference type="GO" id="GO:0005634">
    <property type="term" value="C:nucleus"/>
    <property type="evidence" value="ECO:0007669"/>
    <property type="project" value="UniProtKB-SubCell"/>
</dbReference>
<feature type="region of interest" description="Disordered" evidence="6">
    <location>
        <begin position="1"/>
        <end position="67"/>
    </location>
</feature>
<dbReference type="EMBL" id="SEYY01023607">
    <property type="protein sequence ID" value="KAB7494752.1"/>
    <property type="molecule type" value="Genomic_DNA"/>
</dbReference>
<accession>A0A5N5SLN0</accession>
<dbReference type="GO" id="GO:0004861">
    <property type="term" value="F:cyclin-dependent protein serine/threonine kinase inhibitor activity"/>
    <property type="evidence" value="ECO:0007669"/>
    <property type="project" value="InterPro"/>
</dbReference>
<keyword evidence="9" id="KW-1185">Reference proteome</keyword>
<dbReference type="InterPro" id="IPR044898">
    <property type="entry name" value="CDI_dom_sf"/>
</dbReference>
<comment type="caution">
    <text evidence="8">The sequence shown here is derived from an EMBL/GenBank/DDBJ whole genome shotgun (WGS) entry which is preliminary data.</text>
</comment>
<evidence type="ECO:0000256" key="1">
    <source>
        <dbReference type="ARBA" id="ARBA00004123"/>
    </source>
</evidence>
<feature type="region of interest" description="Disordered" evidence="6">
    <location>
        <begin position="146"/>
        <end position="202"/>
    </location>
</feature>
<evidence type="ECO:0000256" key="5">
    <source>
        <dbReference type="ARBA" id="ARBA00023306"/>
    </source>
</evidence>
<feature type="region of interest" description="Disordered" evidence="6">
    <location>
        <begin position="220"/>
        <end position="299"/>
    </location>
</feature>
<protein>
    <recommendedName>
        <fullName evidence="7">Cyclin-dependent kinase inhibitor domain-containing protein</fullName>
    </recommendedName>
</protein>
<gene>
    <name evidence="8" type="ORF">Anas_06888</name>
</gene>
<proteinExistence type="inferred from homology"/>
<comment type="subcellular location">
    <subcellularLocation>
        <location evidence="1">Nucleus</location>
    </subcellularLocation>
</comment>
<evidence type="ECO:0000256" key="3">
    <source>
        <dbReference type="ARBA" id="ARBA00023013"/>
    </source>
</evidence>
<evidence type="ECO:0000313" key="9">
    <source>
        <dbReference type="Proteomes" id="UP000326759"/>
    </source>
</evidence>
<evidence type="ECO:0000256" key="4">
    <source>
        <dbReference type="ARBA" id="ARBA00023242"/>
    </source>
</evidence>
<organism evidence="8 9">
    <name type="scientific">Armadillidium nasatum</name>
    <dbReference type="NCBI Taxonomy" id="96803"/>
    <lineage>
        <taxon>Eukaryota</taxon>
        <taxon>Metazoa</taxon>
        <taxon>Ecdysozoa</taxon>
        <taxon>Arthropoda</taxon>
        <taxon>Crustacea</taxon>
        <taxon>Multicrustacea</taxon>
        <taxon>Malacostraca</taxon>
        <taxon>Eumalacostraca</taxon>
        <taxon>Peracarida</taxon>
        <taxon>Isopoda</taxon>
        <taxon>Oniscidea</taxon>
        <taxon>Crinocheta</taxon>
        <taxon>Armadillidiidae</taxon>
        <taxon>Armadillidium</taxon>
    </lineage>
</organism>
<evidence type="ECO:0000256" key="2">
    <source>
        <dbReference type="ARBA" id="ARBA00006726"/>
    </source>
</evidence>
<comment type="similarity">
    <text evidence="2">Belongs to the CDI family.</text>
</comment>
<evidence type="ECO:0000259" key="7">
    <source>
        <dbReference type="Pfam" id="PF02234"/>
    </source>
</evidence>
<dbReference type="Gene3D" id="4.10.365.10">
    <property type="entry name" value="p27"/>
    <property type="match status" value="1"/>
</dbReference>
<feature type="compositionally biased region" description="Low complexity" evidence="6">
    <location>
        <begin position="176"/>
        <end position="202"/>
    </location>
</feature>
<dbReference type="Pfam" id="PF02234">
    <property type="entry name" value="CDI"/>
    <property type="match status" value="1"/>
</dbReference>
<reference evidence="8 9" key="1">
    <citation type="journal article" date="2019" name="PLoS Biol.">
        <title>Sex chromosomes control vertical transmission of feminizing Wolbachia symbionts in an isopod.</title>
        <authorList>
            <person name="Becking T."/>
            <person name="Chebbi M.A."/>
            <person name="Giraud I."/>
            <person name="Moumen B."/>
            <person name="Laverre T."/>
            <person name="Caubet Y."/>
            <person name="Peccoud J."/>
            <person name="Gilbert C."/>
            <person name="Cordaux R."/>
        </authorList>
    </citation>
    <scope>NUCLEOTIDE SEQUENCE [LARGE SCALE GENOMIC DNA]</scope>
    <source>
        <strain evidence="8">ANa2</strain>
        <tissue evidence="8">Whole body excluding digestive tract and cuticle</tissue>
    </source>
</reference>
<evidence type="ECO:0000313" key="8">
    <source>
        <dbReference type="EMBL" id="KAB7494752.1"/>
    </source>
</evidence>
<dbReference type="PANTHER" id="PTHR10265:SF45">
    <property type="entry name" value="DACAPO"/>
    <property type="match status" value="1"/>
</dbReference>
<keyword evidence="5" id="KW-0131">Cell cycle</keyword>
<keyword evidence="4" id="KW-0539">Nucleus</keyword>
<dbReference type="Proteomes" id="UP000326759">
    <property type="component" value="Unassembled WGS sequence"/>
</dbReference>